<protein>
    <submittedName>
        <fullName evidence="10">TRAP transporter large permease subunit</fullName>
    </submittedName>
</protein>
<evidence type="ECO:0000256" key="4">
    <source>
        <dbReference type="ARBA" id="ARBA00022692"/>
    </source>
</evidence>
<dbReference type="InterPro" id="IPR010656">
    <property type="entry name" value="DctM"/>
</dbReference>
<accession>A0ABU9FZ06</accession>
<evidence type="ECO:0000313" key="11">
    <source>
        <dbReference type="Proteomes" id="UP001377160"/>
    </source>
</evidence>
<organism evidence="10 11">
    <name type="scientific">Vibrio echinoideorum</name>
    <dbReference type="NCBI Taxonomy" id="2100116"/>
    <lineage>
        <taxon>Bacteria</taxon>
        <taxon>Pseudomonadati</taxon>
        <taxon>Pseudomonadota</taxon>
        <taxon>Gammaproteobacteria</taxon>
        <taxon>Vibrionales</taxon>
        <taxon>Vibrionaceae</taxon>
        <taxon>Vibrio</taxon>
    </lineage>
</organism>
<feature type="non-terminal residue" evidence="10">
    <location>
        <position position="69"/>
    </location>
</feature>
<comment type="caution">
    <text evidence="10">The sequence shown here is derived from an EMBL/GenBank/DDBJ whole genome shotgun (WGS) entry which is preliminary data.</text>
</comment>
<keyword evidence="7" id="KW-0813">Transport</keyword>
<comment type="subcellular location">
    <subcellularLocation>
        <location evidence="1 7">Cell inner membrane</location>
        <topology evidence="1 7">Multi-pass membrane protein</topology>
    </subcellularLocation>
</comment>
<dbReference type="Pfam" id="PF06808">
    <property type="entry name" value="DctM"/>
    <property type="match status" value="1"/>
</dbReference>
<keyword evidence="3 7" id="KW-0997">Cell inner membrane</keyword>
<feature type="transmembrane region" description="Helical" evidence="8">
    <location>
        <begin position="46"/>
        <end position="64"/>
    </location>
</feature>
<gene>
    <name evidence="10" type="ORF">V8Z71_24800</name>
</gene>
<evidence type="ECO:0000256" key="3">
    <source>
        <dbReference type="ARBA" id="ARBA00022519"/>
    </source>
</evidence>
<proteinExistence type="predicted"/>
<feature type="transmembrane region" description="Helical" evidence="8">
    <location>
        <begin position="6"/>
        <end position="26"/>
    </location>
</feature>
<dbReference type="EMBL" id="JBANDX010000347">
    <property type="protein sequence ID" value="MEL0611466.1"/>
    <property type="molecule type" value="Genomic_DNA"/>
</dbReference>
<evidence type="ECO:0000256" key="6">
    <source>
        <dbReference type="ARBA" id="ARBA00023136"/>
    </source>
</evidence>
<feature type="non-terminal residue" evidence="10">
    <location>
        <position position="1"/>
    </location>
</feature>
<evidence type="ECO:0000256" key="8">
    <source>
        <dbReference type="SAM" id="Phobius"/>
    </source>
</evidence>
<feature type="domain" description="TRAP C4-dicarboxylate transport system permease DctM subunit" evidence="9">
    <location>
        <begin position="1"/>
        <end position="68"/>
    </location>
</feature>
<evidence type="ECO:0000256" key="2">
    <source>
        <dbReference type="ARBA" id="ARBA00022475"/>
    </source>
</evidence>
<dbReference type="Proteomes" id="UP001377160">
    <property type="component" value="Unassembled WGS sequence"/>
</dbReference>
<keyword evidence="5 8" id="KW-1133">Transmembrane helix</keyword>
<dbReference type="PANTHER" id="PTHR33362">
    <property type="entry name" value="SIALIC ACID TRAP TRANSPORTER PERMEASE PROTEIN SIAT-RELATED"/>
    <property type="match status" value="1"/>
</dbReference>
<keyword evidence="4 8" id="KW-0812">Transmembrane</keyword>
<dbReference type="RefSeq" id="WP_341636277.1">
    <property type="nucleotide sequence ID" value="NZ_JBANDX010000347.1"/>
</dbReference>
<name>A0ABU9FZ06_9VIBR</name>
<keyword evidence="6 8" id="KW-0472">Membrane</keyword>
<evidence type="ECO:0000259" key="9">
    <source>
        <dbReference type="Pfam" id="PF06808"/>
    </source>
</evidence>
<reference evidence="10 11" key="1">
    <citation type="submission" date="2024-02" db="EMBL/GenBank/DDBJ databases">
        <title>Bacteria isolated from the canopy kelp, Nereocystis luetkeana.</title>
        <authorList>
            <person name="Pfister C.A."/>
            <person name="Younker I.T."/>
            <person name="Light S.H."/>
        </authorList>
    </citation>
    <scope>NUCLEOTIDE SEQUENCE [LARGE SCALE GENOMIC DNA]</scope>
    <source>
        <strain evidence="10 11">TI.1.15</strain>
    </source>
</reference>
<evidence type="ECO:0000256" key="7">
    <source>
        <dbReference type="RuleBase" id="RU369079"/>
    </source>
</evidence>
<evidence type="ECO:0000256" key="1">
    <source>
        <dbReference type="ARBA" id="ARBA00004429"/>
    </source>
</evidence>
<keyword evidence="2" id="KW-1003">Cell membrane</keyword>
<evidence type="ECO:0000256" key="5">
    <source>
        <dbReference type="ARBA" id="ARBA00022989"/>
    </source>
</evidence>
<dbReference type="InterPro" id="IPR004681">
    <property type="entry name" value="TRAP_DctM"/>
</dbReference>
<keyword evidence="11" id="KW-1185">Reference proteome</keyword>
<sequence>AGIVRGLVVGLVLIGYFLIVSIIRGYKGNDRKATWPESLAALKDAIWAMLLPVIFLCGIYSGVFTPTES</sequence>
<comment type="function">
    <text evidence="7">Part of the tripartite ATP-independent periplasmic (TRAP) transport system.</text>
</comment>
<evidence type="ECO:0000313" key="10">
    <source>
        <dbReference type="EMBL" id="MEL0611466.1"/>
    </source>
</evidence>